<dbReference type="Proteomes" id="UP000011717">
    <property type="component" value="Unassembled WGS sequence"/>
</dbReference>
<keyword evidence="2" id="KW-1185">Reference proteome</keyword>
<accession>M2U7X6</accession>
<keyword evidence="1" id="KW-0645">Protease</keyword>
<dbReference type="OrthoDB" id="9812140at2"/>
<dbReference type="EMBL" id="AMRV01000001">
    <property type="protein sequence ID" value="EMD84108.1"/>
    <property type="molecule type" value="Genomic_DNA"/>
</dbReference>
<dbReference type="SUPFAM" id="SSF52540">
    <property type="entry name" value="P-loop containing nucleoside triphosphate hydrolases"/>
    <property type="match status" value="1"/>
</dbReference>
<name>M2U7X6_9SPHN</name>
<evidence type="ECO:0000313" key="2">
    <source>
        <dbReference type="Proteomes" id="UP000011717"/>
    </source>
</evidence>
<comment type="caution">
    <text evidence="1">The sequence shown here is derived from an EMBL/GenBank/DDBJ whole genome shotgun (WGS) entry which is preliminary data.</text>
</comment>
<dbReference type="PANTHER" id="PTHR42935:SF1">
    <property type="entry name" value="SLR0930 PROTEIN"/>
    <property type="match status" value="1"/>
</dbReference>
<reference evidence="1 2" key="1">
    <citation type="journal article" date="2013" name="Genome Announc.">
        <title>Draft Genome Sequence of Strain JLT2015T, Belonging to the Family Sphingomonadaceae of the Alphaproteobacteria.</title>
        <authorList>
            <person name="Tang K."/>
            <person name="Liu K."/>
            <person name="Li S."/>
            <person name="Jiao N."/>
        </authorList>
    </citation>
    <scope>NUCLEOTIDE SEQUENCE [LARGE SCALE GENOMIC DNA]</scope>
    <source>
        <strain evidence="1 2">JLT2015</strain>
    </source>
</reference>
<dbReference type="InterPro" id="IPR027417">
    <property type="entry name" value="P-loop_NTPase"/>
</dbReference>
<organism evidence="1 2">
    <name type="scientific">Pacificimonas flava</name>
    <dbReference type="NCBI Taxonomy" id="1234595"/>
    <lineage>
        <taxon>Bacteria</taxon>
        <taxon>Pseudomonadati</taxon>
        <taxon>Pseudomonadota</taxon>
        <taxon>Alphaproteobacteria</taxon>
        <taxon>Sphingomonadales</taxon>
        <taxon>Sphingosinicellaceae</taxon>
        <taxon>Pacificimonas</taxon>
    </lineage>
</organism>
<dbReference type="GO" id="GO:0008233">
    <property type="term" value="F:peptidase activity"/>
    <property type="evidence" value="ECO:0007669"/>
    <property type="project" value="UniProtKB-KW"/>
</dbReference>
<sequence length="274" mass="29519">MLQSDTETLTRIAAALERLAPGGGDADLAAAPAYIWSVRGLEAVHRIDAMPLDRFAAVDEQRAAIAENTQRHAAAKPAHDVLLWGSRGMGKSALVRAAAAAAGTPLVQIEADRIADLPHLFARLGEVDRRFIAFVDDLGIDEEASLRHLRSVLDGGVRARPDNTRLYVTSNRRHIVKRDLADNEAAASVNPRDTLDDKLALAERFGLSLGFHNCSQDDYLAICRSLAAPLGLPVDDAEAIRFAHQRGARSGRIAAHYVTELAGQSGNARSRLEG</sequence>
<dbReference type="RefSeq" id="WP_008599403.1">
    <property type="nucleotide sequence ID" value="NZ_AMRV01000001.1"/>
</dbReference>
<dbReference type="PATRIC" id="fig|1234595.3.peg.38"/>
<gene>
    <name evidence="1" type="ORF">C725_0038</name>
</gene>
<dbReference type="InterPro" id="IPR008533">
    <property type="entry name" value="DUF815"/>
</dbReference>
<dbReference type="GO" id="GO:0006508">
    <property type="term" value="P:proteolysis"/>
    <property type="evidence" value="ECO:0007669"/>
    <property type="project" value="UniProtKB-KW"/>
</dbReference>
<evidence type="ECO:0000313" key="1">
    <source>
        <dbReference type="EMBL" id="EMD84108.1"/>
    </source>
</evidence>
<keyword evidence="1" id="KW-0378">Hydrolase</keyword>
<dbReference type="Pfam" id="PF05673">
    <property type="entry name" value="DUF815"/>
    <property type="match status" value="1"/>
</dbReference>
<dbReference type="AlphaFoldDB" id="M2U7X6"/>
<dbReference type="Gene3D" id="3.40.50.300">
    <property type="entry name" value="P-loop containing nucleotide triphosphate hydrolases"/>
    <property type="match status" value="1"/>
</dbReference>
<protein>
    <submittedName>
        <fullName evidence="1">ATP-dependent protease subunit</fullName>
    </submittedName>
</protein>
<proteinExistence type="predicted"/>
<dbReference type="PANTHER" id="PTHR42935">
    <property type="entry name" value="SLR0930 PROTEIN"/>
    <property type="match status" value="1"/>
</dbReference>